<evidence type="ECO:0000313" key="2">
    <source>
        <dbReference type="EMBL" id="MBC2882110.1"/>
    </source>
</evidence>
<dbReference type="AlphaFoldDB" id="A0A842J5N6"/>
<organism evidence="2 3">
    <name type="scientific">Campylobacter massiliensis</name>
    <dbReference type="NCBI Taxonomy" id="2762557"/>
    <lineage>
        <taxon>Bacteria</taxon>
        <taxon>Pseudomonadati</taxon>
        <taxon>Campylobacterota</taxon>
        <taxon>Epsilonproteobacteria</taxon>
        <taxon>Campylobacterales</taxon>
        <taxon>Campylobacteraceae</taxon>
        <taxon>Campylobacter</taxon>
    </lineage>
</organism>
<dbReference type="InterPro" id="IPR013216">
    <property type="entry name" value="Methyltransf_11"/>
</dbReference>
<dbReference type="Proteomes" id="UP000552683">
    <property type="component" value="Unassembled WGS sequence"/>
</dbReference>
<dbReference type="GO" id="GO:0032259">
    <property type="term" value="P:methylation"/>
    <property type="evidence" value="ECO:0007669"/>
    <property type="project" value="UniProtKB-KW"/>
</dbReference>
<name>A0A842J5N6_9BACT</name>
<feature type="domain" description="Methyltransferase type 11" evidence="1">
    <location>
        <begin position="38"/>
        <end position="118"/>
    </location>
</feature>
<keyword evidence="3" id="KW-1185">Reference proteome</keyword>
<accession>A0A842J5N6</accession>
<dbReference type="SUPFAM" id="SSF53335">
    <property type="entry name" value="S-adenosyl-L-methionine-dependent methyltransferases"/>
    <property type="match status" value="1"/>
</dbReference>
<proteinExistence type="predicted"/>
<dbReference type="InterPro" id="IPR029063">
    <property type="entry name" value="SAM-dependent_MTases_sf"/>
</dbReference>
<evidence type="ECO:0000313" key="3">
    <source>
        <dbReference type="Proteomes" id="UP000552683"/>
    </source>
</evidence>
<dbReference type="RefSeq" id="WP_185897790.1">
    <property type="nucleotide sequence ID" value="NZ_JACLZK010000001.1"/>
</dbReference>
<dbReference type="Gene3D" id="3.40.50.150">
    <property type="entry name" value="Vaccinia Virus protein VP39"/>
    <property type="match status" value="1"/>
</dbReference>
<keyword evidence="2" id="KW-0489">Methyltransferase</keyword>
<dbReference type="Pfam" id="PF08241">
    <property type="entry name" value="Methyltransf_11"/>
    <property type="match status" value="1"/>
</dbReference>
<sequence length="232" mass="27024">MYFDRHFSLITGYRFLLKDVIKYVATIDSFFDSKYKILDIGCGKKPYKKLLKKSDYIGLDVCECEYANPDIICSSENIPCENDSFDAIMTVFVLDDSFYIKKTFYEISRVLKDGGYYFALEAQNASIHNPPFDFFRFAPNAMIKLAKEVNLELIRYDTYGGDFANVGFCFISIIRNTLSSLRIEPFLGPIFYLPINVIFRLLDLIGRLKIFRNKYKNNSLGYFYVFKKVENA</sequence>
<dbReference type="EMBL" id="JACLZK010000001">
    <property type="protein sequence ID" value="MBC2882110.1"/>
    <property type="molecule type" value="Genomic_DNA"/>
</dbReference>
<protein>
    <submittedName>
        <fullName evidence="2">Class I SAM-dependent methyltransferase</fullName>
    </submittedName>
</protein>
<reference evidence="2 3" key="1">
    <citation type="submission" date="2020-08" db="EMBL/GenBank/DDBJ databases">
        <title>Complete genome and description of Campylobacter massiliensis Marseille-Q3452 sp. nov.</title>
        <authorList>
            <person name="Antezack A."/>
        </authorList>
    </citation>
    <scope>NUCLEOTIDE SEQUENCE [LARGE SCALE GENOMIC DNA]</scope>
    <source>
        <strain evidence="2 3">Marseille-Q3452</strain>
    </source>
</reference>
<comment type="caution">
    <text evidence="2">The sequence shown here is derived from an EMBL/GenBank/DDBJ whole genome shotgun (WGS) entry which is preliminary data.</text>
</comment>
<evidence type="ECO:0000259" key="1">
    <source>
        <dbReference type="Pfam" id="PF08241"/>
    </source>
</evidence>
<gene>
    <name evidence="2" type="ORF">H7R39_02260</name>
</gene>
<dbReference type="GO" id="GO:0008757">
    <property type="term" value="F:S-adenosylmethionine-dependent methyltransferase activity"/>
    <property type="evidence" value="ECO:0007669"/>
    <property type="project" value="InterPro"/>
</dbReference>
<keyword evidence="2" id="KW-0808">Transferase</keyword>